<proteinExistence type="predicted"/>
<protein>
    <submittedName>
        <fullName evidence="3">Beta-1,4-mannosyl-glycoprotein 4-beta-N-acetylglucosaminyltransferase</fullName>
        <ecNumber evidence="3">2.4.1.144</ecNumber>
    </submittedName>
</protein>
<dbReference type="PANTHER" id="PTHR12224">
    <property type="entry name" value="BETA-1,4-MANNOSYL-GLYCOPROTEIN BETA-1,4-N-ACETYLGLUCOSAMINYL-TRANSFERASE"/>
    <property type="match status" value="1"/>
</dbReference>
<reference evidence="3" key="1">
    <citation type="submission" date="2023-06" db="EMBL/GenBank/DDBJ databases">
        <title>Survivors Of The Sea: Transcriptome response of Skeletonema marinoi to long-term dormancy.</title>
        <authorList>
            <person name="Pinder M.I.M."/>
            <person name="Kourtchenko O."/>
            <person name="Robertson E.K."/>
            <person name="Larsson T."/>
            <person name="Maumus F."/>
            <person name="Osuna-Cruz C.M."/>
            <person name="Vancaester E."/>
            <person name="Stenow R."/>
            <person name="Vandepoele K."/>
            <person name="Ploug H."/>
            <person name="Bruchert V."/>
            <person name="Godhe A."/>
            <person name="Topel M."/>
        </authorList>
    </citation>
    <scope>NUCLEOTIDE SEQUENCE</scope>
    <source>
        <strain evidence="3">R05AC</strain>
    </source>
</reference>
<dbReference type="GO" id="GO:0003830">
    <property type="term" value="F:beta-1,4-mannosylglycoprotein 4-beta-N-acetylglucosaminyltransferase activity"/>
    <property type="evidence" value="ECO:0007669"/>
    <property type="project" value="UniProtKB-EC"/>
</dbReference>
<gene>
    <name evidence="3" type="ORF">QTG54_000055</name>
</gene>
<keyword evidence="2" id="KW-1133">Transmembrane helix</keyword>
<feature type="compositionally biased region" description="Basic and acidic residues" evidence="1">
    <location>
        <begin position="531"/>
        <end position="542"/>
    </location>
</feature>
<name>A0AAD8YK73_9STRA</name>
<feature type="transmembrane region" description="Helical" evidence="2">
    <location>
        <begin position="20"/>
        <end position="40"/>
    </location>
</feature>
<dbReference type="AlphaFoldDB" id="A0AAD8YK73"/>
<dbReference type="EC" id="2.4.1.144" evidence="3"/>
<keyword evidence="2" id="KW-0472">Membrane</keyword>
<dbReference type="InterPro" id="IPR006813">
    <property type="entry name" value="Glyco_trans_17"/>
</dbReference>
<feature type="region of interest" description="Disordered" evidence="1">
    <location>
        <begin position="58"/>
        <end position="79"/>
    </location>
</feature>
<feature type="compositionally biased region" description="Basic and acidic residues" evidence="1">
    <location>
        <begin position="65"/>
        <end position="79"/>
    </location>
</feature>
<comment type="caution">
    <text evidence="3">The sequence shown here is derived from an EMBL/GenBank/DDBJ whole genome shotgun (WGS) entry which is preliminary data.</text>
</comment>
<evidence type="ECO:0000256" key="2">
    <source>
        <dbReference type="SAM" id="Phobius"/>
    </source>
</evidence>
<sequence>MALPTSSSSTPRSRRLVPRFKYNSLCLVASLLAIHFLYMAKVHNEFDSRLKDVVAATHLPPSHNGQREHDKRVSDSDRSISDMNKLKQISFPHGSFFFGANSHQVKIPKSQVFDPSLSWLPLQRKLLDDSDINVEVEKKRCASYNFGFPNATMPLRRRRLFYGALISDDSAEVIKATSMEQYNIFHTVSLIESNKTHNLTPRNWKYFGSEDASKKLSWLYQLFGSKTKVSMDYYIPSLEKGQGMDAMYLDYFQREGHVYRWKFNGMRPDDVAIIGDLDETYSRDFLRALQICDVPQFRPAQDCKAPKVIASTVVFESSPECTWKGRRWFHPDAVLGKCVDQIGDTKLHPPTKRNKWESHGMRLNGYGNYGNYSRYEADVLKPLNMTGQYPLWLPSEIRIEAGGVLVQKEDEWKSPTGYHFHNFFMSGEEVRYKYLTYGHPDGKAFEKPLRDLHGSGDLLLAVTCAEGNHTEKAERSFESLPGTSKPIYYLNEEARRARHSIWQDIVRKDAENATKNEVKAKVDPTPATDGNQEHKSLTSSKSHWDSSKSAVLGLASGYPRYVYEGFVGSLRATGFAGHIILAIAKDAPVDVVSYLGEQNVTMKYVEKAEKCTYNGTIGEQGKPIDMQKSSEWKCPKDYPDYKITWARFLYYRDWLNDCPSCTDGVMLTDVRDAFFQRDPFVTAVERNQVHPLMVFEESPETDTDHWLTDWPVSACRKHKLGKNPMLCSGSVMGSREGILDYIDVMEEEFKYWMERENCRIDNRGDDQSIHNYLYYTNRFKNAVSIPHRQGPIHVVGYQAARIFENATKEAENAGVGTSEIFIHDNNWKEWLPRKYGLINTNTGLIVNEDGTPSAQVHQVDRFGPLISKWENEMRKQGWPYNKDRGKESIGSSA</sequence>
<evidence type="ECO:0000256" key="1">
    <source>
        <dbReference type="SAM" id="MobiDB-lite"/>
    </source>
</evidence>
<dbReference type="GO" id="GO:0006044">
    <property type="term" value="P:N-acetylglucosamine metabolic process"/>
    <property type="evidence" value="ECO:0007669"/>
    <property type="project" value="TreeGrafter"/>
</dbReference>
<keyword evidence="2" id="KW-0812">Transmembrane</keyword>
<evidence type="ECO:0000313" key="3">
    <source>
        <dbReference type="EMBL" id="KAK1748116.1"/>
    </source>
</evidence>
<keyword evidence="4" id="KW-1185">Reference proteome</keyword>
<dbReference type="GO" id="GO:0016020">
    <property type="term" value="C:membrane"/>
    <property type="evidence" value="ECO:0007669"/>
    <property type="project" value="InterPro"/>
</dbReference>
<keyword evidence="3" id="KW-0808">Transferase</keyword>
<dbReference type="PANTHER" id="PTHR12224:SF0">
    <property type="entry name" value="BETA-1,4-MANNOSYL-GLYCOPROTEIN 4-BETA-N-ACETYLGLUCOSAMINYLTRANSFERASE"/>
    <property type="match status" value="1"/>
</dbReference>
<feature type="region of interest" description="Disordered" evidence="1">
    <location>
        <begin position="513"/>
        <end position="542"/>
    </location>
</feature>
<dbReference type="EMBL" id="JATAAI010000001">
    <property type="protein sequence ID" value="KAK1748116.1"/>
    <property type="molecule type" value="Genomic_DNA"/>
</dbReference>
<dbReference type="Proteomes" id="UP001224775">
    <property type="component" value="Unassembled WGS sequence"/>
</dbReference>
<keyword evidence="3" id="KW-0328">Glycosyltransferase</keyword>
<accession>A0AAD8YK73</accession>
<evidence type="ECO:0000313" key="4">
    <source>
        <dbReference type="Proteomes" id="UP001224775"/>
    </source>
</evidence>
<feature type="compositionally biased region" description="Basic and acidic residues" evidence="1">
    <location>
        <begin position="513"/>
        <end position="522"/>
    </location>
</feature>
<organism evidence="3 4">
    <name type="scientific">Skeletonema marinoi</name>
    <dbReference type="NCBI Taxonomy" id="267567"/>
    <lineage>
        <taxon>Eukaryota</taxon>
        <taxon>Sar</taxon>
        <taxon>Stramenopiles</taxon>
        <taxon>Ochrophyta</taxon>
        <taxon>Bacillariophyta</taxon>
        <taxon>Coscinodiscophyceae</taxon>
        <taxon>Thalassiosirophycidae</taxon>
        <taxon>Thalassiosirales</taxon>
        <taxon>Skeletonemataceae</taxon>
        <taxon>Skeletonema</taxon>
        <taxon>Skeletonema marinoi-dohrnii complex</taxon>
    </lineage>
</organism>